<evidence type="ECO:0000256" key="5">
    <source>
        <dbReference type="ARBA" id="ARBA00022839"/>
    </source>
</evidence>
<keyword evidence="11" id="KW-1185">Reference proteome</keyword>
<keyword evidence="6" id="KW-0460">Magnesium</keyword>
<gene>
    <name evidence="10" type="ORF">D9611_003201</name>
</gene>
<evidence type="ECO:0000256" key="2">
    <source>
        <dbReference type="ARBA" id="ARBA00022722"/>
    </source>
</evidence>
<dbReference type="EMBL" id="JAACJK010000057">
    <property type="protein sequence ID" value="KAF5336934.1"/>
    <property type="molecule type" value="Genomic_DNA"/>
</dbReference>
<dbReference type="InterPro" id="IPR012337">
    <property type="entry name" value="RNaseH-like_sf"/>
</dbReference>
<dbReference type="GO" id="GO:0005634">
    <property type="term" value="C:nucleus"/>
    <property type="evidence" value="ECO:0007669"/>
    <property type="project" value="UniProtKB-SubCell"/>
</dbReference>
<keyword evidence="2" id="KW-0540">Nuclease</keyword>
<comment type="caution">
    <text evidence="10">The sequence shown here is derived from an EMBL/GenBank/DDBJ whole genome shotgun (WGS) entry which is preliminary data.</text>
</comment>
<reference evidence="10 11" key="1">
    <citation type="journal article" date="2020" name="ISME J.">
        <title>Uncovering the hidden diversity of litter-decomposition mechanisms in mushroom-forming fungi.</title>
        <authorList>
            <person name="Floudas D."/>
            <person name="Bentzer J."/>
            <person name="Ahren D."/>
            <person name="Johansson T."/>
            <person name="Persson P."/>
            <person name="Tunlid A."/>
        </authorList>
    </citation>
    <scope>NUCLEOTIDE SEQUENCE [LARGE SCALE GENOMIC DNA]</scope>
    <source>
        <strain evidence="10 11">CBS 175.51</strain>
    </source>
</reference>
<evidence type="ECO:0000256" key="7">
    <source>
        <dbReference type="ARBA" id="ARBA00023242"/>
    </source>
</evidence>
<dbReference type="InterPro" id="IPR036397">
    <property type="entry name" value="RNaseH_sf"/>
</dbReference>
<evidence type="ECO:0000256" key="3">
    <source>
        <dbReference type="ARBA" id="ARBA00022723"/>
    </source>
</evidence>
<evidence type="ECO:0000256" key="9">
    <source>
        <dbReference type="ARBA" id="ARBA00042761"/>
    </source>
</evidence>
<dbReference type="PANTHER" id="PTHR13620">
    <property type="entry name" value="3-5 EXONUCLEASE"/>
    <property type="match status" value="1"/>
</dbReference>
<evidence type="ECO:0000313" key="10">
    <source>
        <dbReference type="EMBL" id="KAF5336934.1"/>
    </source>
</evidence>
<keyword evidence="4" id="KW-0378">Hydrolase</keyword>
<evidence type="ECO:0000256" key="1">
    <source>
        <dbReference type="ARBA" id="ARBA00004123"/>
    </source>
</evidence>
<dbReference type="GO" id="GO:0046872">
    <property type="term" value="F:metal ion binding"/>
    <property type="evidence" value="ECO:0007669"/>
    <property type="project" value="UniProtKB-KW"/>
</dbReference>
<dbReference type="OrthoDB" id="1920326at2759"/>
<dbReference type="InterPro" id="IPR051132">
    <property type="entry name" value="3-5_Exonuclease_domain"/>
</dbReference>
<dbReference type="SMART" id="SM00474">
    <property type="entry name" value="35EXOc"/>
    <property type="match status" value="1"/>
</dbReference>
<dbReference type="Gene3D" id="3.30.420.10">
    <property type="entry name" value="Ribonuclease H-like superfamily/Ribonuclease H"/>
    <property type="match status" value="1"/>
</dbReference>
<evidence type="ECO:0000256" key="8">
    <source>
        <dbReference type="ARBA" id="ARBA00040531"/>
    </source>
</evidence>
<accession>A0A8H5C871</accession>
<dbReference type="GO" id="GO:0003676">
    <property type="term" value="F:nucleic acid binding"/>
    <property type="evidence" value="ECO:0007669"/>
    <property type="project" value="InterPro"/>
</dbReference>
<dbReference type="Proteomes" id="UP000541558">
    <property type="component" value="Unassembled WGS sequence"/>
</dbReference>
<dbReference type="GO" id="GO:0008408">
    <property type="term" value="F:3'-5' exonuclease activity"/>
    <property type="evidence" value="ECO:0007669"/>
    <property type="project" value="InterPro"/>
</dbReference>
<evidence type="ECO:0000256" key="4">
    <source>
        <dbReference type="ARBA" id="ARBA00022801"/>
    </source>
</evidence>
<dbReference type="PANTHER" id="PTHR13620:SF109">
    <property type="entry name" value="3'-5' EXONUCLEASE"/>
    <property type="match status" value="1"/>
</dbReference>
<keyword evidence="7" id="KW-0539">Nucleus</keyword>
<name>A0A8H5C871_9AGAR</name>
<dbReference type="InterPro" id="IPR002562">
    <property type="entry name" value="3'-5'_exonuclease_dom"/>
</dbReference>
<keyword evidence="3" id="KW-0479">Metal-binding</keyword>
<dbReference type="SUPFAM" id="SSF53098">
    <property type="entry name" value="Ribonuclease H-like"/>
    <property type="match status" value="1"/>
</dbReference>
<comment type="subcellular location">
    <subcellularLocation>
        <location evidence="1">Nucleus</location>
    </subcellularLocation>
</comment>
<keyword evidence="5" id="KW-0269">Exonuclease</keyword>
<dbReference type="CDD" id="cd06141">
    <property type="entry name" value="WRN_exo"/>
    <property type="match status" value="1"/>
</dbReference>
<dbReference type="Pfam" id="PF01612">
    <property type="entry name" value="DNA_pol_A_exo1"/>
    <property type="match status" value="1"/>
</dbReference>
<dbReference type="GO" id="GO:0006139">
    <property type="term" value="P:nucleobase-containing compound metabolic process"/>
    <property type="evidence" value="ECO:0007669"/>
    <property type="project" value="InterPro"/>
</dbReference>
<sequence length="480" mass="53526">MDPESSPTSSLPAAAIPESTETETEPPQPFPQASAIEKLPPRPAPTWGYSWTEWSANAKLIYLRDTDEANERLSHLQPGCIGFDLEWKPTYVKGGQENRVALVQIANDDMIFLVQISAMQEFPSKLREILEDPAFLKAGVGIQGDTKKLFTDWEVSVRGCIDLSLLARSVDTARWKGKYNSSIGLARLVEVYCYRLLGKGKITRSNWELFLKPPQQQYAANDAHAGYIVCKRLLGMIQLSNPPEPKYYTFDCVRGYYCEPTGLPWSPINPTYDPGPAPPPKPHKDRRDRRRVDKGGEAGSPAPDVEAEEQPIDPTIIVQRHESVLKLAHSTWLRQQETLGRGRNQDSWSFQPNAFQIPEPLHTTSSQKVHHSRHNSYSNSTPTSTTFPTAESSSSVPASPPQRPRNNHPNATRGASYNRGFRGNQFKRIPTRADPPAVAQPQVAPGGEGSSHKATDMPRPRYRQRRPKPSNPQQTAAAIV</sequence>
<organism evidence="10 11">
    <name type="scientific">Ephemerocybe angulata</name>
    <dbReference type="NCBI Taxonomy" id="980116"/>
    <lineage>
        <taxon>Eukaryota</taxon>
        <taxon>Fungi</taxon>
        <taxon>Dikarya</taxon>
        <taxon>Basidiomycota</taxon>
        <taxon>Agaricomycotina</taxon>
        <taxon>Agaricomycetes</taxon>
        <taxon>Agaricomycetidae</taxon>
        <taxon>Agaricales</taxon>
        <taxon>Agaricineae</taxon>
        <taxon>Psathyrellaceae</taxon>
        <taxon>Ephemerocybe</taxon>
    </lineage>
</organism>
<evidence type="ECO:0000256" key="6">
    <source>
        <dbReference type="ARBA" id="ARBA00022842"/>
    </source>
</evidence>
<protein>
    <recommendedName>
        <fullName evidence="8">3'-5' exonuclease</fullName>
    </recommendedName>
    <alternativeName>
        <fullName evidence="9">Werner Syndrome-like exonuclease</fullName>
    </alternativeName>
</protein>
<evidence type="ECO:0000313" key="11">
    <source>
        <dbReference type="Proteomes" id="UP000541558"/>
    </source>
</evidence>
<dbReference type="AlphaFoldDB" id="A0A8H5C871"/>
<proteinExistence type="predicted"/>